<keyword evidence="6" id="KW-1185">Reference proteome</keyword>
<protein>
    <recommendedName>
        <fullName evidence="7">Cytochrome P450</fullName>
    </recommendedName>
</protein>
<dbReference type="PANTHER" id="PTHR47950:SF13">
    <property type="entry name" value="CYTOCHROME P450, FAMILY 76, SUBFAMILY G, POLYPEPTIDE 1"/>
    <property type="match status" value="1"/>
</dbReference>
<dbReference type="GO" id="GO:0004497">
    <property type="term" value="F:monooxygenase activity"/>
    <property type="evidence" value="ECO:0007669"/>
    <property type="project" value="InterPro"/>
</dbReference>
<dbReference type="SUPFAM" id="SSF48264">
    <property type="entry name" value="Cytochrome P450"/>
    <property type="match status" value="1"/>
</dbReference>
<comment type="similarity">
    <text evidence="1">Belongs to the cytochrome P450 family.</text>
</comment>
<reference evidence="5" key="1">
    <citation type="submission" date="2023-03" db="EMBL/GenBank/DDBJ databases">
        <title>Chromosome-scale reference genome and RAD-based genetic map of yellow starthistle (Centaurea solstitialis) reveal putative structural variation and QTLs associated with invader traits.</title>
        <authorList>
            <person name="Reatini B."/>
            <person name="Cang F.A."/>
            <person name="Jiang Q."/>
            <person name="Mckibben M.T.W."/>
            <person name="Barker M.S."/>
            <person name="Rieseberg L.H."/>
            <person name="Dlugosch K.M."/>
        </authorList>
    </citation>
    <scope>NUCLEOTIDE SEQUENCE</scope>
    <source>
        <strain evidence="5">CAN-66</strain>
        <tissue evidence="5">Leaf</tissue>
    </source>
</reference>
<evidence type="ECO:0000313" key="6">
    <source>
        <dbReference type="Proteomes" id="UP001172457"/>
    </source>
</evidence>
<comment type="caution">
    <text evidence="5">The sequence shown here is derived from an EMBL/GenBank/DDBJ whole genome shotgun (WGS) entry which is preliminary data.</text>
</comment>
<evidence type="ECO:0000256" key="1">
    <source>
        <dbReference type="ARBA" id="ARBA00010617"/>
    </source>
</evidence>
<keyword evidence="4" id="KW-0812">Transmembrane</keyword>
<dbReference type="Gene3D" id="1.10.630.10">
    <property type="entry name" value="Cytochrome P450"/>
    <property type="match status" value="1"/>
</dbReference>
<evidence type="ECO:0000256" key="3">
    <source>
        <dbReference type="ARBA" id="ARBA00023004"/>
    </source>
</evidence>
<name>A0AA38W1D9_9ASTR</name>
<proteinExistence type="inferred from homology"/>
<evidence type="ECO:0000256" key="4">
    <source>
        <dbReference type="SAM" id="Phobius"/>
    </source>
</evidence>
<sequence length="189" mass="21902">MEYYLELTGFVLLLFLWFNWSNRPHRRRPEKLSRLPPGPTPWPVVGNIFQLGFVKVPHESFAQLARVHGPNIMTLWLGSMCTVVVSSDEAAREMFRNHDVALAGRKIYECMKGDFGDEMGSMITAQYGPNWRMLRRLCNTEFFLNSRLDATSGIRHRCINKMVQSMQVGVFIELNSDFKFIDDTRVHIS</sequence>
<dbReference type="PANTHER" id="PTHR47950">
    <property type="entry name" value="CYTOCHROME P450, FAMILY 76, SUBFAMILY C, POLYPEPTIDE 5-RELATED"/>
    <property type="match status" value="1"/>
</dbReference>
<dbReference type="GO" id="GO:0016705">
    <property type="term" value="F:oxidoreductase activity, acting on paired donors, with incorporation or reduction of molecular oxygen"/>
    <property type="evidence" value="ECO:0007669"/>
    <property type="project" value="InterPro"/>
</dbReference>
<gene>
    <name evidence="5" type="ORF">OSB04_029253</name>
</gene>
<dbReference type="GO" id="GO:0020037">
    <property type="term" value="F:heme binding"/>
    <property type="evidence" value="ECO:0007669"/>
    <property type="project" value="InterPro"/>
</dbReference>
<dbReference type="AlphaFoldDB" id="A0AA38W1D9"/>
<dbReference type="Pfam" id="PF00067">
    <property type="entry name" value="p450"/>
    <property type="match status" value="1"/>
</dbReference>
<dbReference type="InterPro" id="IPR001128">
    <property type="entry name" value="Cyt_P450"/>
</dbReference>
<dbReference type="GO" id="GO:0005506">
    <property type="term" value="F:iron ion binding"/>
    <property type="evidence" value="ECO:0007669"/>
    <property type="project" value="InterPro"/>
</dbReference>
<evidence type="ECO:0000313" key="5">
    <source>
        <dbReference type="EMBL" id="KAJ9542747.1"/>
    </source>
</evidence>
<evidence type="ECO:0008006" key="7">
    <source>
        <dbReference type="Google" id="ProtNLM"/>
    </source>
</evidence>
<keyword evidence="3" id="KW-0408">Iron</keyword>
<organism evidence="5 6">
    <name type="scientific">Centaurea solstitialis</name>
    <name type="common">yellow star-thistle</name>
    <dbReference type="NCBI Taxonomy" id="347529"/>
    <lineage>
        <taxon>Eukaryota</taxon>
        <taxon>Viridiplantae</taxon>
        <taxon>Streptophyta</taxon>
        <taxon>Embryophyta</taxon>
        <taxon>Tracheophyta</taxon>
        <taxon>Spermatophyta</taxon>
        <taxon>Magnoliopsida</taxon>
        <taxon>eudicotyledons</taxon>
        <taxon>Gunneridae</taxon>
        <taxon>Pentapetalae</taxon>
        <taxon>asterids</taxon>
        <taxon>campanulids</taxon>
        <taxon>Asterales</taxon>
        <taxon>Asteraceae</taxon>
        <taxon>Carduoideae</taxon>
        <taxon>Cardueae</taxon>
        <taxon>Centaureinae</taxon>
        <taxon>Centaurea</taxon>
    </lineage>
</organism>
<keyword evidence="4" id="KW-1133">Transmembrane helix</keyword>
<dbReference type="EMBL" id="JARYMX010000007">
    <property type="protein sequence ID" value="KAJ9542747.1"/>
    <property type="molecule type" value="Genomic_DNA"/>
</dbReference>
<feature type="transmembrane region" description="Helical" evidence="4">
    <location>
        <begin position="6"/>
        <end position="22"/>
    </location>
</feature>
<dbReference type="Proteomes" id="UP001172457">
    <property type="component" value="Chromosome 7"/>
</dbReference>
<evidence type="ECO:0000256" key="2">
    <source>
        <dbReference type="ARBA" id="ARBA00022723"/>
    </source>
</evidence>
<dbReference type="InterPro" id="IPR036396">
    <property type="entry name" value="Cyt_P450_sf"/>
</dbReference>
<keyword evidence="2" id="KW-0479">Metal-binding</keyword>
<keyword evidence="4" id="KW-0472">Membrane</keyword>
<accession>A0AA38W1D9</accession>